<dbReference type="AlphaFoldDB" id="A0A3E0HF16"/>
<dbReference type="Pfam" id="PF04860">
    <property type="entry name" value="Phage_portal"/>
    <property type="match status" value="1"/>
</dbReference>
<keyword evidence="3" id="KW-1185">Reference proteome</keyword>
<dbReference type="NCBIfam" id="TIGR01537">
    <property type="entry name" value="portal_HK97"/>
    <property type="match status" value="1"/>
</dbReference>
<dbReference type="EMBL" id="QUNO01000009">
    <property type="protein sequence ID" value="REH43636.1"/>
    <property type="molecule type" value="Genomic_DNA"/>
</dbReference>
<comment type="caution">
    <text evidence="2">The sequence shown here is derived from an EMBL/GenBank/DDBJ whole genome shotgun (WGS) entry which is preliminary data.</text>
</comment>
<name>A0A3E0HF16_9PSEU</name>
<accession>A0A3E0HF16</accession>
<reference evidence="2 3" key="1">
    <citation type="submission" date="2018-08" db="EMBL/GenBank/DDBJ databases">
        <title>Genomic Encyclopedia of Archaeal and Bacterial Type Strains, Phase II (KMG-II): from individual species to whole genera.</title>
        <authorList>
            <person name="Goeker M."/>
        </authorList>
    </citation>
    <scope>NUCLEOTIDE SEQUENCE [LARGE SCALE GENOMIC DNA]</scope>
    <source>
        <strain evidence="2 3">DSM 45791</strain>
    </source>
</reference>
<protein>
    <submittedName>
        <fullName evidence="2">HK97 family phage portal protein</fullName>
    </submittedName>
</protein>
<evidence type="ECO:0000313" key="3">
    <source>
        <dbReference type="Proteomes" id="UP000256269"/>
    </source>
</evidence>
<dbReference type="InterPro" id="IPR006427">
    <property type="entry name" value="Portal_HK97"/>
</dbReference>
<evidence type="ECO:0000313" key="2">
    <source>
        <dbReference type="EMBL" id="REH43636.1"/>
    </source>
</evidence>
<organism evidence="2 3">
    <name type="scientific">Kutzneria buriramensis</name>
    <dbReference type="NCBI Taxonomy" id="1045776"/>
    <lineage>
        <taxon>Bacteria</taxon>
        <taxon>Bacillati</taxon>
        <taxon>Actinomycetota</taxon>
        <taxon>Actinomycetes</taxon>
        <taxon>Pseudonocardiales</taxon>
        <taxon>Pseudonocardiaceae</taxon>
        <taxon>Kutzneria</taxon>
    </lineage>
</organism>
<dbReference type="RefSeq" id="WP_116177079.1">
    <property type="nucleotide sequence ID" value="NZ_CP144375.1"/>
</dbReference>
<gene>
    <name evidence="2" type="ORF">BCF44_109179</name>
</gene>
<evidence type="ECO:0000256" key="1">
    <source>
        <dbReference type="SAM" id="MobiDB-lite"/>
    </source>
</evidence>
<proteinExistence type="predicted"/>
<dbReference type="OrthoDB" id="9765386at2"/>
<sequence length="426" mass="45701">MTIVRRAFSRPAGEQRVYLPSGAGDPWAIPSNGSLAAYTSSGVPVTEDTAMQLGAVWACVRILSTALAGLPLDAVRMMDVDGYQIRKTIEPPPIIVSDPFGGANNVRFPSRRKGFAQMMVSLLLRGNAYALITARDYLLRPVRMQVLHPDRVGVGLDDDGGKTFKINRQDVPAENMVHLVGMCMPESPVGMSVITALREAIGLGLAAQEFGARFFGRGSHMSGIVEVPGDLDNDRARQLKERMESRHAGLSNSHTLGILTGGATFKPISISPEDAQFLGTRAAQNLDMAMVFGVPPHMLGQVDRTTSWGTGIEQQSLGFLKYTLSDWVGGFEDAWSAMLPRPQVSKFNLDALLRTDTAGRFAVYTQARNIAALTIDEIRAKEDMPPLPGGKGADPFAPLNSAHTDTPAVDPGSATPKSAAESGMEP</sequence>
<dbReference type="InterPro" id="IPR006944">
    <property type="entry name" value="Phage/GTA_portal"/>
</dbReference>
<dbReference type="Proteomes" id="UP000256269">
    <property type="component" value="Unassembled WGS sequence"/>
</dbReference>
<feature type="region of interest" description="Disordered" evidence="1">
    <location>
        <begin position="383"/>
        <end position="426"/>
    </location>
</feature>